<accession>A0A382IK96</accession>
<dbReference type="AlphaFoldDB" id="A0A382IK96"/>
<gene>
    <name evidence="1" type="ORF">METZ01_LOCUS252137</name>
</gene>
<proteinExistence type="predicted"/>
<evidence type="ECO:0000313" key="1">
    <source>
        <dbReference type="EMBL" id="SVB99283.1"/>
    </source>
</evidence>
<dbReference type="EMBL" id="UINC01067535">
    <property type="protein sequence ID" value="SVB99283.1"/>
    <property type="molecule type" value="Genomic_DNA"/>
</dbReference>
<feature type="non-terminal residue" evidence="1">
    <location>
        <position position="77"/>
    </location>
</feature>
<protein>
    <submittedName>
        <fullName evidence="1">Uncharacterized protein</fullName>
    </submittedName>
</protein>
<sequence>ARRWWAGCWPTSRPAGCPKCWPRSPTGRTVAWRRHWSSCGTDGSGGPPGRSRWPRACVTAACRNCWPTSKLKPREGS</sequence>
<name>A0A382IK96_9ZZZZ</name>
<feature type="non-terminal residue" evidence="1">
    <location>
        <position position="1"/>
    </location>
</feature>
<organism evidence="1">
    <name type="scientific">marine metagenome</name>
    <dbReference type="NCBI Taxonomy" id="408172"/>
    <lineage>
        <taxon>unclassified sequences</taxon>
        <taxon>metagenomes</taxon>
        <taxon>ecological metagenomes</taxon>
    </lineage>
</organism>
<reference evidence="1" key="1">
    <citation type="submission" date="2018-05" db="EMBL/GenBank/DDBJ databases">
        <authorList>
            <person name="Lanie J.A."/>
            <person name="Ng W.-L."/>
            <person name="Kazmierczak K.M."/>
            <person name="Andrzejewski T.M."/>
            <person name="Davidsen T.M."/>
            <person name="Wayne K.J."/>
            <person name="Tettelin H."/>
            <person name="Glass J.I."/>
            <person name="Rusch D."/>
            <person name="Podicherti R."/>
            <person name="Tsui H.-C.T."/>
            <person name="Winkler M.E."/>
        </authorList>
    </citation>
    <scope>NUCLEOTIDE SEQUENCE</scope>
</reference>